<comment type="caution">
    <text evidence="2">The sequence shown here is derived from an EMBL/GenBank/DDBJ whole genome shotgun (WGS) entry which is preliminary data.</text>
</comment>
<dbReference type="GO" id="GO:0046983">
    <property type="term" value="F:protein dimerization activity"/>
    <property type="evidence" value="ECO:0007669"/>
    <property type="project" value="InterPro"/>
</dbReference>
<dbReference type="GO" id="GO:0016874">
    <property type="term" value="F:ligase activity"/>
    <property type="evidence" value="ECO:0007669"/>
    <property type="project" value="UniProtKB-KW"/>
</dbReference>
<evidence type="ECO:0000313" key="2">
    <source>
        <dbReference type="EMBL" id="KAF0747433.1"/>
    </source>
</evidence>
<dbReference type="PANTHER" id="PTHR46880">
    <property type="entry name" value="RAS-ASSOCIATING DOMAIN-CONTAINING PROTEIN"/>
    <property type="match status" value="1"/>
</dbReference>
<accession>A0A6G0Y186</accession>
<dbReference type="AlphaFoldDB" id="A0A6G0Y186"/>
<feature type="domain" description="HAT C-terminal dimerisation" evidence="1">
    <location>
        <begin position="14"/>
        <end position="51"/>
    </location>
</feature>
<dbReference type="PANTHER" id="PTHR46880:SF8">
    <property type="entry name" value="E3 SUMO-PROTEIN LIGASE KIAA1586"/>
    <property type="match status" value="1"/>
</dbReference>
<sequence>MDRTQKLSQENKLLPVSTAECRRGFSLMNLIYSNFRSRLTIQNISKLMFINVNGPPLSQWNPTDYVK</sequence>
<dbReference type="SUPFAM" id="SSF53098">
    <property type="entry name" value="Ribonuclease H-like"/>
    <property type="match status" value="1"/>
</dbReference>
<evidence type="ECO:0000259" key="1">
    <source>
        <dbReference type="Pfam" id="PF05699"/>
    </source>
</evidence>
<evidence type="ECO:0000313" key="3">
    <source>
        <dbReference type="Proteomes" id="UP000478052"/>
    </source>
</evidence>
<gene>
    <name evidence="2" type="ORF">FWK35_00017962</name>
</gene>
<organism evidence="2 3">
    <name type="scientific">Aphis craccivora</name>
    <name type="common">Cowpea aphid</name>
    <dbReference type="NCBI Taxonomy" id="307492"/>
    <lineage>
        <taxon>Eukaryota</taxon>
        <taxon>Metazoa</taxon>
        <taxon>Ecdysozoa</taxon>
        <taxon>Arthropoda</taxon>
        <taxon>Hexapoda</taxon>
        <taxon>Insecta</taxon>
        <taxon>Pterygota</taxon>
        <taxon>Neoptera</taxon>
        <taxon>Paraneoptera</taxon>
        <taxon>Hemiptera</taxon>
        <taxon>Sternorrhyncha</taxon>
        <taxon>Aphidomorpha</taxon>
        <taxon>Aphidoidea</taxon>
        <taxon>Aphididae</taxon>
        <taxon>Aphidini</taxon>
        <taxon>Aphis</taxon>
        <taxon>Aphis</taxon>
    </lineage>
</organism>
<dbReference type="InterPro" id="IPR008906">
    <property type="entry name" value="HATC_C_dom"/>
</dbReference>
<dbReference type="Proteomes" id="UP000478052">
    <property type="component" value="Unassembled WGS sequence"/>
</dbReference>
<dbReference type="EMBL" id="VUJU01006851">
    <property type="protein sequence ID" value="KAF0747433.1"/>
    <property type="molecule type" value="Genomic_DNA"/>
</dbReference>
<keyword evidence="2" id="KW-0436">Ligase</keyword>
<dbReference type="Pfam" id="PF05699">
    <property type="entry name" value="Dimer_Tnp_hAT"/>
    <property type="match status" value="1"/>
</dbReference>
<reference evidence="2 3" key="1">
    <citation type="submission" date="2019-08" db="EMBL/GenBank/DDBJ databases">
        <title>Whole genome of Aphis craccivora.</title>
        <authorList>
            <person name="Voronova N.V."/>
            <person name="Shulinski R.S."/>
            <person name="Bandarenka Y.V."/>
            <person name="Zhorov D.G."/>
            <person name="Warner D."/>
        </authorList>
    </citation>
    <scope>NUCLEOTIDE SEQUENCE [LARGE SCALE GENOMIC DNA]</scope>
    <source>
        <strain evidence="2">180601</strain>
        <tissue evidence="2">Whole Body</tissue>
    </source>
</reference>
<proteinExistence type="predicted"/>
<protein>
    <submittedName>
        <fullName evidence="2">E3 SUMO-protein ligase KIAA1586-like</fullName>
    </submittedName>
</protein>
<dbReference type="OrthoDB" id="6618088at2759"/>
<dbReference type="InterPro" id="IPR012337">
    <property type="entry name" value="RNaseH-like_sf"/>
</dbReference>
<name>A0A6G0Y186_APHCR</name>
<keyword evidence="3" id="KW-1185">Reference proteome</keyword>